<protein>
    <submittedName>
        <fullName evidence="1">Uncharacterized protein</fullName>
    </submittedName>
</protein>
<dbReference type="RefSeq" id="XP_040762995.1">
    <property type="nucleotide sequence ID" value="XM_040912738.1"/>
</dbReference>
<organism evidence="1 2">
    <name type="scientific">Laetiporus sulphureus 93-53</name>
    <dbReference type="NCBI Taxonomy" id="1314785"/>
    <lineage>
        <taxon>Eukaryota</taxon>
        <taxon>Fungi</taxon>
        <taxon>Dikarya</taxon>
        <taxon>Basidiomycota</taxon>
        <taxon>Agaricomycotina</taxon>
        <taxon>Agaricomycetes</taxon>
        <taxon>Polyporales</taxon>
        <taxon>Laetiporus</taxon>
    </lineage>
</organism>
<dbReference type="EMBL" id="KV427631">
    <property type="protein sequence ID" value="KZT05255.1"/>
    <property type="molecule type" value="Genomic_DNA"/>
</dbReference>
<name>A0A165DN83_9APHY</name>
<dbReference type="InParanoid" id="A0A165DN83"/>
<dbReference type="Gene3D" id="1.20.1280.50">
    <property type="match status" value="1"/>
</dbReference>
<accession>A0A165DN83</accession>
<dbReference type="SUPFAM" id="SSF81383">
    <property type="entry name" value="F-box domain"/>
    <property type="match status" value="1"/>
</dbReference>
<dbReference type="GeneID" id="63829766"/>
<evidence type="ECO:0000313" key="2">
    <source>
        <dbReference type="Proteomes" id="UP000076871"/>
    </source>
</evidence>
<dbReference type="OrthoDB" id="2977329at2759"/>
<gene>
    <name evidence="1" type="ORF">LAESUDRAFT_760431</name>
</gene>
<keyword evidence="2" id="KW-1185">Reference proteome</keyword>
<dbReference type="InterPro" id="IPR036047">
    <property type="entry name" value="F-box-like_dom_sf"/>
</dbReference>
<sequence length="334" mass="37373">MNNTAIAAHHGVVFPPEIADRIMSYLHDDKATLKACSLTCRPWYLTALYHTIHFHSTTMPYCAHGFANLLTHSPHIGSFVRELSLTLLSDSYSHLSPILKLSKHLGNVHTLTLCGLFTGRYLTVFGAVCHIRLFDPYCTCHTFVSVFNAFPSLVDFALDAYTAKPTYGPIDTLPAWPLKKLRLTPMITPMTKPPSFPLLRANPQSISHFELQIYHVLDDTQVLELFAALELFQALRNLSLVTPSLASLASLMPRLQWPGIDKLTLGVFPRSMSDVDTLIRVLSDADFSSASKVVLRLQCMRHMLYIQRDMGKFRTSLEESLKGLCARGVLSVVI</sequence>
<evidence type="ECO:0000313" key="1">
    <source>
        <dbReference type="EMBL" id="KZT05255.1"/>
    </source>
</evidence>
<dbReference type="AlphaFoldDB" id="A0A165DN83"/>
<proteinExistence type="predicted"/>
<reference evidence="1 2" key="1">
    <citation type="journal article" date="2016" name="Mol. Biol. Evol.">
        <title>Comparative Genomics of Early-Diverging Mushroom-Forming Fungi Provides Insights into the Origins of Lignocellulose Decay Capabilities.</title>
        <authorList>
            <person name="Nagy L.G."/>
            <person name="Riley R."/>
            <person name="Tritt A."/>
            <person name="Adam C."/>
            <person name="Daum C."/>
            <person name="Floudas D."/>
            <person name="Sun H."/>
            <person name="Yadav J.S."/>
            <person name="Pangilinan J."/>
            <person name="Larsson K.H."/>
            <person name="Matsuura K."/>
            <person name="Barry K."/>
            <person name="Labutti K."/>
            <person name="Kuo R."/>
            <person name="Ohm R.A."/>
            <person name="Bhattacharya S.S."/>
            <person name="Shirouzu T."/>
            <person name="Yoshinaga Y."/>
            <person name="Martin F.M."/>
            <person name="Grigoriev I.V."/>
            <person name="Hibbett D.S."/>
        </authorList>
    </citation>
    <scope>NUCLEOTIDE SEQUENCE [LARGE SCALE GENOMIC DNA]</scope>
    <source>
        <strain evidence="1 2">93-53</strain>
    </source>
</reference>
<dbReference type="Proteomes" id="UP000076871">
    <property type="component" value="Unassembled WGS sequence"/>
</dbReference>